<organism evidence="1 2">
    <name type="scientific">Puccinia sorghi</name>
    <dbReference type="NCBI Taxonomy" id="27349"/>
    <lineage>
        <taxon>Eukaryota</taxon>
        <taxon>Fungi</taxon>
        <taxon>Dikarya</taxon>
        <taxon>Basidiomycota</taxon>
        <taxon>Pucciniomycotina</taxon>
        <taxon>Pucciniomycetes</taxon>
        <taxon>Pucciniales</taxon>
        <taxon>Pucciniaceae</taxon>
        <taxon>Puccinia</taxon>
    </lineage>
</organism>
<reference evidence="1 2" key="1">
    <citation type="submission" date="2015-08" db="EMBL/GenBank/DDBJ databases">
        <title>Next Generation Sequencing and Analysis of the Genome of Puccinia sorghi L Schw, the Causal Agent of Maize Common Rust.</title>
        <authorList>
            <person name="Rochi L."/>
            <person name="Burguener G."/>
            <person name="Darino M."/>
            <person name="Turjanski A."/>
            <person name="Kreff E."/>
            <person name="Dieguez M.J."/>
            <person name="Sacco F."/>
        </authorList>
    </citation>
    <scope>NUCLEOTIDE SEQUENCE [LARGE SCALE GENOMIC DNA]</scope>
    <source>
        <strain evidence="1 2">RO10H11247</strain>
    </source>
</reference>
<comment type="caution">
    <text evidence="1">The sequence shown here is derived from an EMBL/GenBank/DDBJ whole genome shotgun (WGS) entry which is preliminary data.</text>
</comment>
<accession>A0A0L6UHX3</accession>
<name>A0A0L6UHX3_9BASI</name>
<dbReference type="VEuPathDB" id="FungiDB:VP01_60g9"/>
<dbReference type="Proteomes" id="UP000037035">
    <property type="component" value="Unassembled WGS sequence"/>
</dbReference>
<evidence type="ECO:0000313" key="1">
    <source>
        <dbReference type="EMBL" id="KNZ47837.1"/>
    </source>
</evidence>
<keyword evidence="2" id="KW-1185">Reference proteome</keyword>
<dbReference type="AlphaFoldDB" id="A0A0L6UHX3"/>
<evidence type="ECO:0000313" key="2">
    <source>
        <dbReference type="Proteomes" id="UP000037035"/>
    </source>
</evidence>
<sequence>MADNLHMPPPPEAVDVSNKVVQGVKILKHLDSLKNS</sequence>
<proteinExistence type="predicted"/>
<dbReference type="EMBL" id="LAVV01011386">
    <property type="protein sequence ID" value="KNZ47837.1"/>
    <property type="molecule type" value="Genomic_DNA"/>
</dbReference>
<protein>
    <submittedName>
        <fullName evidence="1">Uncharacterized protein</fullName>
    </submittedName>
</protein>
<gene>
    <name evidence="1" type="ORF">VP01_60g9</name>
</gene>